<reference evidence="3 4" key="1">
    <citation type="submission" date="2015-12" db="EMBL/GenBank/DDBJ databases">
        <title>The genome of Folsomia candida.</title>
        <authorList>
            <person name="Faddeeva A."/>
            <person name="Derks M.F."/>
            <person name="Anvar Y."/>
            <person name="Smit S."/>
            <person name="Van Straalen N."/>
            <person name="Roelofs D."/>
        </authorList>
    </citation>
    <scope>NUCLEOTIDE SEQUENCE [LARGE SCALE GENOMIC DNA]</scope>
    <source>
        <strain evidence="3 4">VU population</strain>
        <tissue evidence="3">Whole body</tissue>
    </source>
</reference>
<feature type="region of interest" description="Disordered" evidence="1">
    <location>
        <begin position="1"/>
        <end position="65"/>
    </location>
</feature>
<sequence length="1192" mass="131768">MAQVIPSSEKPEVGESGENEKRDAAGGESGKEGLSGECDTSTTKLLGGGKVLSPGSKDHHHDNPEMTRDCPVVANCDGYDSDCLVIVEDAVLANKDDHNNVTSTSQSPMSASIVCQTPEVDCTMKGEAYDIKSHTLETLHSLPIHDLKRKLAFCSVCHTQYQNHKQANLCLSKHGKRQCWLCLEVMPNTKDSYFQHCQRNHAIGQSNDIVGCPYCQKFFDFRQGFNQHIVKVHFSEDVSYVSTTACLSPKSLVDIFTGQPRGKELQDLQEQSDREENLLNANTNEVSTTTTTNLSHNLSDNPFARMTPSTNSSQGEAFLKTARVQITQPSPTDPQNDSISTATSNTHTRVSIKDISKLQEPEFICRNPPRIGFGMDGSHSHKRSALGVTRESVIRQTPQCNLTSIIRTDDDMPEIPSFLHFQQIQPPQASGVELREQGDISTSKSFHFYGRSNKMYQQKIPSAGAAASTYPPNSPQLLSQNPNQSQLAIVSPNPGSNNRSSLTYDFDRMENVRSDTPDVRSRHWNDHQYYQRRNQYGQGQIDPATQFNYRRPNSEWSYRGASFLDGTPHGILQQQLSPSSMDSTCPQPPSSPCLMEMAKLVHTTPVHLQYFNSVNSMLRTVAECNPAASFSPTPLSSSSSSYPPSSTSHHLQLAPNYSDFKPPATPSMMSPTDTMTNSRQHPVVERRSSSSDSDTFKVPCNGGVKRRILTKWDGHHQEPKSGLVDVGGGKVVYSSVVPSPTTPGMEFAHLLDQSQVEIRTDLNPMNYNQNRRRNAMGEDANFWEQILKESNSMHRSQGSMVHIYDNAMTGPNFEALGGGGEVQLRGGATLTPYSHLHQQYQQPPMAEVSVTHVVGGGGGNDGGQKPRPTTTTQTNYQNTTYPRIMARVDPSGRPVGIFTADGQPCLVSAYEQEQPQLLTACDVTTPNTCVTELAESHLQYQHRIIRQISTEGSRNRQQPGFLPQQQQQPNMSLRRRKSSIPVRILPTDSDSVVVQNPFEEEDSSSNSKRSQIQAGGDFAKIAAKLCHGPIVHPTSRDSFGQHTTLTNIHHQFHSAQSYHVQQRFIGKAGHFMNCQPKFTSGGRITDFSGRNPCSTGKGSGAKNFNVESNFANRSTPTPSSSIGSGSSNIEMQHQIDAEYHGNERRPGVSTTGPGSTNWPPFAVCQRYYETTQNIRTRLKNLNKQRKGHRPSE</sequence>
<feature type="compositionally biased region" description="Polar residues" evidence="1">
    <location>
        <begin position="327"/>
        <end position="349"/>
    </location>
</feature>
<feature type="compositionally biased region" description="Low complexity" evidence="1">
    <location>
        <begin position="666"/>
        <end position="678"/>
    </location>
</feature>
<feature type="region of interest" description="Disordered" evidence="1">
    <location>
        <begin position="629"/>
        <end position="678"/>
    </location>
</feature>
<proteinExistence type="predicted"/>
<feature type="domain" description="C2H2-type" evidence="2">
    <location>
        <begin position="212"/>
        <end position="233"/>
    </location>
</feature>
<feature type="region of interest" description="Disordered" evidence="1">
    <location>
        <begin position="327"/>
        <end position="350"/>
    </location>
</feature>
<evidence type="ECO:0000313" key="3">
    <source>
        <dbReference type="EMBL" id="OXA51838.1"/>
    </source>
</evidence>
<name>A0A226E3J0_FOLCA</name>
<evidence type="ECO:0000259" key="2">
    <source>
        <dbReference type="PROSITE" id="PS00028"/>
    </source>
</evidence>
<evidence type="ECO:0000313" key="4">
    <source>
        <dbReference type="Proteomes" id="UP000198287"/>
    </source>
</evidence>
<dbReference type="PROSITE" id="PS00028">
    <property type="entry name" value="ZINC_FINGER_C2H2_1"/>
    <property type="match status" value="1"/>
</dbReference>
<evidence type="ECO:0000256" key="1">
    <source>
        <dbReference type="SAM" id="MobiDB-lite"/>
    </source>
</evidence>
<dbReference type="Proteomes" id="UP000198287">
    <property type="component" value="Unassembled WGS sequence"/>
</dbReference>
<comment type="caution">
    <text evidence="3">The sequence shown here is derived from an EMBL/GenBank/DDBJ whole genome shotgun (WGS) entry which is preliminary data.</text>
</comment>
<protein>
    <submittedName>
        <fullName evidence="3">Alpha-mannosidase 2</fullName>
    </submittedName>
</protein>
<dbReference type="AlphaFoldDB" id="A0A226E3J0"/>
<feature type="region of interest" description="Disordered" evidence="1">
    <location>
        <begin position="952"/>
        <end position="1012"/>
    </location>
</feature>
<accession>A0A226E3J0</accession>
<feature type="region of interest" description="Disordered" evidence="1">
    <location>
        <begin position="280"/>
        <end position="300"/>
    </location>
</feature>
<dbReference type="InterPro" id="IPR013087">
    <property type="entry name" value="Znf_C2H2_type"/>
</dbReference>
<gene>
    <name evidence="3" type="ORF">Fcan01_13230</name>
</gene>
<feature type="compositionally biased region" description="Basic and acidic residues" evidence="1">
    <location>
        <begin position="9"/>
        <end position="31"/>
    </location>
</feature>
<keyword evidence="4" id="KW-1185">Reference proteome</keyword>
<feature type="compositionally biased region" description="Basic and acidic residues" evidence="1">
    <location>
        <begin position="56"/>
        <end position="65"/>
    </location>
</feature>
<feature type="compositionally biased region" description="Low complexity" evidence="1">
    <location>
        <begin position="957"/>
        <end position="969"/>
    </location>
</feature>
<organism evidence="3 4">
    <name type="scientific">Folsomia candida</name>
    <name type="common">Springtail</name>
    <dbReference type="NCBI Taxonomy" id="158441"/>
    <lineage>
        <taxon>Eukaryota</taxon>
        <taxon>Metazoa</taxon>
        <taxon>Ecdysozoa</taxon>
        <taxon>Arthropoda</taxon>
        <taxon>Hexapoda</taxon>
        <taxon>Collembola</taxon>
        <taxon>Entomobryomorpha</taxon>
        <taxon>Isotomoidea</taxon>
        <taxon>Isotomidae</taxon>
        <taxon>Proisotominae</taxon>
        <taxon>Folsomia</taxon>
    </lineage>
</organism>
<feature type="compositionally biased region" description="Low complexity" evidence="1">
    <location>
        <begin position="629"/>
        <end position="648"/>
    </location>
</feature>
<dbReference type="EMBL" id="LNIX01000007">
    <property type="protein sequence ID" value="OXA51838.1"/>
    <property type="molecule type" value="Genomic_DNA"/>
</dbReference>